<feature type="domain" description="Nucleolar 27S pre-rRNA processing Urb2/Npa2 C-terminal" evidence="1">
    <location>
        <begin position="1001"/>
        <end position="1228"/>
    </location>
</feature>
<dbReference type="AlphaFoldDB" id="A0A915ZHD9"/>
<dbReference type="GO" id="GO:0042254">
    <property type="term" value="P:ribosome biogenesis"/>
    <property type="evidence" value="ECO:0007669"/>
    <property type="project" value="TreeGrafter"/>
</dbReference>
<evidence type="ECO:0000313" key="2">
    <source>
        <dbReference type="EMBL" id="CAB5376753.1"/>
    </source>
</evidence>
<evidence type="ECO:0000313" key="3">
    <source>
        <dbReference type="Proteomes" id="UP000684084"/>
    </source>
</evidence>
<dbReference type="PANTHER" id="PTHR15682:SF2">
    <property type="entry name" value="UNHEALTHY RIBOSOME BIOGENESIS PROTEIN 2 HOMOLOG"/>
    <property type="match status" value="1"/>
</dbReference>
<accession>A0A915ZHD9</accession>
<evidence type="ECO:0000259" key="1">
    <source>
        <dbReference type="Pfam" id="PF10441"/>
    </source>
</evidence>
<organism evidence="2 3">
    <name type="scientific">Rhizophagus irregularis</name>
    <dbReference type="NCBI Taxonomy" id="588596"/>
    <lineage>
        <taxon>Eukaryota</taxon>
        <taxon>Fungi</taxon>
        <taxon>Fungi incertae sedis</taxon>
        <taxon>Mucoromycota</taxon>
        <taxon>Glomeromycotina</taxon>
        <taxon>Glomeromycetes</taxon>
        <taxon>Glomerales</taxon>
        <taxon>Glomeraceae</taxon>
        <taxon>Rhizophagus</taxon>
    </lineage>
</organism>
<protein>
    <recommendedName>
        <fullName evidence="1">Nucleolar 27S pre-rRNA processing Urb2/Npa2 C-terminal domain-containing protein</fullName>
    </recommendedName>
</protein>
<dbReference type="GO" id="GO:0005730">
    <property type="term" value="C:nucleolus"/>
    <property type="evidence" value="ECO:0007669"/>
    <property type="project" value="TreeGrafter"/>
</dbReference>
<reference evidence="2" key="1">
    <citation type="submission" date="2020-05" db="EMBL/GenBank/DDBJ databases">
        <authorList>
            <person name="Rincon C."/>
            <person name="Sanders R I."/>
            <person name="Robbins C."/>
            <person name="Chaturvedi A."/>
        </authorList>
    </citation>
    <scope>NUCLEOTIDE SEQUENCE</scope>
    <source>
        <strain evidence="2">CHB12</strain>
    </source>
</reference>
<dbReference type="Pfam" id="PF10441">
    <property type="entry name" value="Urb2"/>
    <property type="match status" value="1"/>
</dbReference>
<sequence>MKYIDNKRKLGCDVFAELNLIIQNSESNSENSQNILIKLTESLEKILNENLYQAKNDDITRQHGEILKKIISYAISISNLGFGDNYPIIFKLFNILIQIEYTIVQEHIESLWRIILMSRVESIDICIELLKRILEVYAKSCKMDLYIKSFLSVLSNIQIDAHIIMRSPLFCTVILDEFSSKVTSNVPTSQAIEIINLFTSKLFCLPGFFEQSITINKSNKKRKLDENNIIDTKILEPMILLMGKFLKALKISASFKDETEKIFQTIFDRFIYPILSCDYTNKDELLHENLSYVALSLHHALVDISTTYWKNTATSNFMDILFNATLRNPKSILFLNKVRLQHVYQSTSFMKYQYNMNDDSIIILRKLVDSVLLTLKEPESPDITWTGKLVDLNNENFAVANFMIILGDWLDVVSNMCHEHHLALIIRLIINWSIAYSSIDLHHLKEISIGTLCLQHLKSAEFFELKPLRDNFVRVYLEEIFKCFKQIKISNESNKELDIILVIGQQLEGPNMLKNVISCFNESIGTINPVTCFSLTSINKIIKYFNFLHLFPMEYFTKQEINDLSLLTLLVDKWLSLIKIESCDEFLEILKCSILCRSLICKFISYMNRKDDILKKDVSFIIWWISSINMYQTYIVDYNNNNETIQNLFEKFIQITCQVFTLIIRQVLIIFQDNDEFKIDYLNRTVDYFKNLIDSIGESFSKEKDSSNDVIWRFTSEFLKIGIESAESRKQLKTLQLNSDNPVWRSFITLQSVSEKQLIRILSHILDKSIQEIQNSNNSDDLKWKEKLSIEFKYYNNELKTYKICLQYYRLFKNSELEAITEASNVISLLSKFFKITTSMLHASLLEMDDTFDNKVVLKQCITLLSIVIEFIFIINYEFDKDVLLKIFRFVCDLMKIFYNEDPNSELSKELDAMFNSIISKLSNEKYDIIANDILNKLENSSFSVGNNTNDNIIFLINLINTFLCKSNYEQLRKLEKKLPNLLCGIGGIAELINKVKHGIQILRILKFLICHRAFSFQSMDIGLVLSTVISLILPKRQYELSEEQEFKELFEEICYLLCDILMHRREQLYHTIPTFIFIIQTMFHCFKKTQKSFRANFKEVQQKEHQGRYISWWEEHLNNPLPIESAKIFSRLLTTISYSKKSNKSNFNNKAFVKHIPSLLSEYIYIQTKNNILEANIRDTLKNGTYSLLDLCGQFERDMIMVNLDVVGKNLFKNLWIDYNKEWKYVGRG</sequence>
<dbReference type="PANTHER" id="PTHR15682">
    <property type="entry name" value="UNHEALTHY RIBOSOME BIOGENESIS PROTEIN 2 HOMOLOG"/>
    <property type="match status" value="1"/>
</dbReference>
<proteinExistence type="predicted"/>
<name>A0A915ZHD9_9GLOM</name>
<comment type="caution">
    <text evidence="2">The sequence shown here is derived from an EMBL/GenBank/DDBJ whole genome shotgun (WGS) entry which is preliminary data.</text>
</comment>
<dbReference type="InterPro" id="IPR052609">
    <property type="entry name" value="Ribosome_Biogenesis_Reg"/>
</dbReference>
<dbReference type="Proteomes" id="UP000684084">
    <property type="component" value="Unassembled WGS sequence"/>
</dbReference>
<dbReference type="EMBL" id="CAGKOT010000036">
    <property type="protein sequence ID" value="CAB5376753.1"/>
    <property type="molecule type" value="Genomic_DNA"/>
</dbReference>
<dbReference type="VEuPathDB" id="FungiDB:RhiirFUN_019356"/>
<dbReference type="OrthoDB" id="160374at2759"/>
<gene>
    <name evidence="2" type="ORF">CHRIB12_LOCUS15442</name>
</gene>
<dbReference type="InterPro" id="IPR018849">
    <property type="entry name" value="Urb2/Npa2_C"/>
</dbReference>